<dbReference type="Pfam" id="PF05175">
    <property type="entry name" value="MTS"/>
    <property type="match status" value="1"/>
</dbReference>
<dbReference type="EMBL" id="CP047491">
    <property type="protein sequence ID" value="QHQ38923.1"/>
    <property type="molecule type" value="Genomic_DNA"/>
</dbReference>
<proteinExistence type="predicted"/>
<dbReference type="Proteomes" id="UP000464675">
    <property type="component" value="Chromosome"/>
</dbReference>
<dbReference type="AlphaFoldDB" id="A0A6P1TB98"/>
<dbReference type="InterPro" id="IPR002052">
    <property type="entry name" value="DNA_methylase_N6_adenine_CS"/>
</dbReference>
<dbReference type="InterPro" id="IPR046977">
    <property type="entry name" value="RsmC/RlmG"/>
</dbReference>
<dbReference type="Proteomes" id="UP000563601">
    <property type="component" value="Unassembled WGS sequence"/>
</dbReference>
<feature type="domain" description="Methyltransferase small" evidence="6">
    <location>
        <begin position="169"/>
        <end position="335"/>
    </location>
</feature>
<gene>
    <name evidence="8" type="ORF">GTQ55_07940</name>
    <name evidence="7" type="ORF">HNQ53_000801</name>
</gene>
<dbReference type="PANTHER" id="PTHR47816">
    <property type="entry name" value="RIBOSOMAL RNA SMALL SUBUNIT METHYLTRANSFERASE C"/>
    <property type="match status" value="1"/>
</dbReference>
<dbReference type="GO" id="GO:0003676">
    <property type="term" value="F:nucleic acid binding"/>
    <property type="evidence" value="ECO:0007669"/>
    <property type="project" value="InterPro"/>
</dbReference>
<keyword evidence="3 7" id="KW-0489">Methyltransferase</keyword>
<evidence type="ECO:0000313" key="10">
    <source>
        <dbReference type="Proteomes" id="UP000563601"/>
    </source>
</evidence>
<keyword evidence="9" id="KW-1185">Reference proteome</keyword>
<dbReference type="RefSeq" id="WP_161858250.1">
    <property type="nucleotide sequence ID" value="NZ_CP047491.1"/>
</dbReference>
<dbReference type="InterPro" id="IPR029063">
    <property type="entry name" value="SAM-dependent_MTases_sf"/>
</dbReference>
<dbReference type="EMBL" id="JACHHR010000001">
    <property type="protein sequence ID" value="MBB5210613.1"/>
    <property type="molecule type" value="Genomic_DNA"/>
</dbReference>
<dbReference type="PANTHER" id="PTHR47816:SF4">
    <property type="entry name" value="RIBOSOMAL RNA SMALL SUBUNIT METHYLTRANSFERASE C"/>
    <property type="match status" value="1"/>
</dbReference>
<dbReference type="OrthoDB" id="29650at2"/>
<keyword evidence="4 7" id="KW-0808">Transferase</keyword>
<organism evidence="7 10">
    <name type="scientific">Microbulbifer hydrolyticus</name>
    <dbReference type="NCBI Taxonomy" id="48074"/>
    <lineage>
        <taxon>Bacteria</taxon>
        <taxon>Pseudomonadati</taxon>
        <taxon>Pseudomonadota</taxon>
        <taxon>Gammaproteobacteria</taxon>
        <taxon>Cellvibrionales</taxon>
        <taxon>Microbulbiferaceae</taxon>
        <taxon>Microbulbifer</taxon>
    </lineage>
</organism>
<evidence type="ECO:0000256" key="5">
    <source>
        <dbReference type="ARBA" id="ARBA00022691"/>
    </source>
</evidence>
<reference evidence="8 9" key="1">
    <citation type="submission" date="2020-01" db="EMBL/GenBank/DDBJ databases">
        <title>The possibility of degradation of plastic by Microbulbifer hydrolyticus IRE-31.</title>
        <authorList>
            <person name="Liu L."/>
        </authorList>
    </citation>
    <scope>NUCLEOTIDE SEQUENCE [LARGE SCALE GENOMIC DNA]</scope>
    <source>
        <strain evidence="8 9">IRE-31</strain>
    </source>
</reference>
<keyword evidence="2" id="KW-0698">rRNA processing</keyword>
<evidence type="ECO:0000256" key="3">
    <source>
        <dbReference type="ARBA" id="ARBA00022603"/>
    </source>
</evidence>
<accession>A0A6P1TB98</accession>
<dbReference type="PRINTS" id="PR00507">
    <property type="entry name" value="N12N6MTFRASE"/>
</dbReference>
<protein>
    <submittedName>
        <fullName evidence="7 8">Methyltransferase</fullName>
        <ecNumber evidence="7">2.1.1.172</ecNumber>
    </submittedName>
</protein>
<evidence type="ECO:0000256" key="4">
    <source>
        <dbReference type="ARBA" id="ARBA00022679"/>
    </source>
</evidence>
<dbReference type="InterPro" id="IPR007848">
    <property type="entry name" value="Small_mtfrase_dom"/>
</dbReference>
<evidence type="ECO:0000313" key="7">
    <source>
        <dbReference type="EMBL" id="MBB5210613.1"/>
    </source>
</evidence>
<evidence type="ECO:0000313" key="8">
    <source>
        <dbReference type="EMBL" id="QHQ38923.1"/>
    </source>
</evidence>
<evidence type="ECO:0000256" key="1">
    <source>
        <dbReference type="ARBA" id="ARBA00022490"/>
    </source>
</evidence>
<dbReference type="GO" id="GO:0052914">
    <property type="term" value="F:16S rRNA (guanine(1207)-N(2))-methyltransferase activity"/>
    <property type="evidence" value="ECO:0007669"/>
    <property type="project" value="UniProtKB-EC"/>
</dbReference>
<evidence type="ECO:0000313" key="9">
    <source>
        <dbReference type="Proteomes" id="UP000464675"/>
    </source>
</evidence>
<name>A0A6P1TB98_9GAMM</name>
<keyword evidence="1" id="KW-0963">Cytoplasm</keyword>
<dbReference type="EC" id="2.1.1.172" evidence="7"/>
<evidence type="ECO:0000256" key="2">
    <source>
        <dbReference type="ARBA" id="ARBA00022552"/>
    </source>
</evidence>
<evidence type="ECO:0000259" key="6">
    <source>
        <dbReference type="Pfam" id="PF05175"/>
    </source>
</evidence>
<dbReference type="Gene3D" id="3.40.50.150">
    <property type="entry name" value="Vaccinia Virus protein VP39"/>
    <property type="match status" value="2"/>
</dbReference>
<reference evidence="7 10" key="2">
    <citation type="submission" date="2020-08" db="EMBL/GenBank/DDBJ databases">
        <title>Genomic Encyclopedia of Type Strains, Phase IV (KMG-IV): sequencing the most valuable type-strain genomes for metagenomic binning, comparative biology and taxonomic classification.</title>
        <authorList>
            <person name="Goeker M."/>
        </authorList>
    </citation>
    <scope>NUCLEOTIDE SEQUENCE [LARGE SCALE GENOMIC DNA]</scope>
    <source>
        <strain evidence="7 10">DSM 11525</strain>
    </source>
</reference>
<dbReference type="SUPFAM" id="SSF53335">
    <property type="entry name" value="S-adenosyl-L-methionine-dependent methyltransferases"/>
    <property type="match status" value="1"/>
</dbReference>
<dbReference type="PROSITE" id="PS00092">
    <property type="entry name" value="N6_MTASE"/>
    <property type="match status" value="1"/>
</dbReference>
<keyword evidence="5" id="KW-0949">S-adenosyl-L-methionine</keyword>
<dbReference type="CDD" id="cd02440">
    <property type="entry name" value="AdoMet_MTases"/>
    <property type="match status" value="1"/>
</dbReference>
<sequence length="339" mass="37305">MAILLSQLLEQDPEHTLWIADENSRSLLEQGFSFGGDLLTNRWDIAQLAEHSVKRATFNDFDFAALETRYRRIVFPVSKEKAITHHVINSAPNVLLPEGELFLLGRKNSGIKTYAVKAAKYLGTEKNLLKDGQDYLGSLLLPPESNLGEPLQDSGYTLLQQPAALEGLFSKPGQFGWNKVDTGSALLARHFTDHHPNAGASVVDLGCGYGYLSTQLATYDHFRFIATDNNAAALHACEKNFAAQDIQGEVIAGDVGSEIESGSADFLVCNPPFHQGFQVEGDLTDRFLQQAARILRSGGTALFVVNEFIPVARKAQGRFAIIETLEETQGFCIYRLQKS</sequence>